<dbReference type="GO" id="GO:0003824">
    <property type="term" value="F:catalytic activity"/>
    <property type="evidence" value="ECO:0007669"/>
    <property type="project" value="InterPro"/>
</dbReference>
<sequence>HFPKNNLTNLYVKQIIDSLHIDVIGLQEIESNSYFNNLLDSLGDNWNGFRSGGINSGWGELSYIINTSNIEVVSNPYTILNDNSYYFSYRDPYVLEILYNNENLVLINIHYKCCDGHEDRRLQASLILHEYINLNYNNSKVIVLGDFNDMLTDAENNIFSPFLSDMNNFYFTDFPIANSSNEFWSFPSWPSHLDHILITNELFNYVVDTQTVLVDWSLIGGLSAYDTYV</sequence>
<feature type="non-terminal residue" evidence="2">
    <location>
        <position position="229"/>
    </location>
</feature>
<protein>
    <recommendedName>
        <fullName evidence="1">Endonuclease/exonuclease/phosphatase domain-containing protein</fullName>
    </recommendedName>
</protein>
<accession>A0A383EXV7</accession>
<gene>
    <name evidence="2" type="ORF">METZ01_LOCUS514636</name>
</gene>
<name>A0A383EXV7_9ZZZZ</name>
<feature type="non-terminal residue" evidence="2">
    <location>
        <position position="1"/>
    </location>
</feature>
<evidence type="ECO:0000313" key="2">
    <source>
        <dbReference type="EMBL" id="SVE61782.1"/>
    </source>
</evidence>
<dbReference type="AlphaFoldDB" id="A0A383EXV7"/>
<evidence type="ECO:0000259" key="1">
    <source>
        <dbReference type="Pfam" id="PF03372"/>
    </source>
</evidence>
<dbReference type="SUPFAM" id="SSF56219">
    <property type="entry name" value="DNase I-like"/>
    <property type="match status" value="1"/>
</dbReference>
<feature type="domain" description="Endonuclease/exonuclease/phosphatase" evidence="1">
    <location>
        <begin position="5"/>
        <end position="211"/>
    </location>
</feature>
<organism evidence="2">
    <name type="scientific">marine metagenome</name>
    <dbReference type="NCBI Taxonomy" id="408172"/>
    <lineage>
        <taxon>unclassified sequences</taxon>
        <taxon>metagenomes</taxon>
        <taxon>ecological metagenomes</taxon>
    </lineage>
</organism>
<dbReference type="Gene3D" id="3.60.10.10">
    <property type="entry name" value="Endonuclease/exonuclease/phosphatase"/>
    <property type="match status" value="1"/>
</dbReference>
<reference evidence="2" key="1">
    <citation type="submission" date="2018-05" db="EMBL/GenBank/DDBJ databases">
        <authorList>
            <person name="Lanie J.A."/>
            <person name="Ng W.-L."/>
            <person name="Kazmierczak K.M."/>
            <person name="Andrzejewski T.M."/>
            <person name="Davidsen T.M."/>
            <person name="Wayne K.J."/>
            <person name="Tettelin H."/>
            <person name="Glass J.I."/>
            <person name="Rusch D."/>
            <person name="Podicherti R."/>
            <person name="Tsui H.-C.T."/>
            <person name="Winkler M.E."/>
        </authorList>
    </citation>
    <scope>NUCLEOTIDE SEQUENCE</scope>
</reference>
<dbReference type="Pfam" id="PF03372">
    <property type="entry name" value="Exo_endo_phos"/>
    <property type="match status" value="1"/>
</dbReference>
<proteinExistence type="predicted"/>
<dbReference type="EMBL" id="UINC01229880">
    <property type="protein sequence ID" value="SVE61782.1"/>
    <property type="molecule type" value="Genomic_DNA"/>
</dbReference>
<dbReference type="InterPro" id="IPR005135">
    <property type="entry name" value="Endo/exonuclease/phosphatase"/>
</dbReference>
<dbReference type="InterPro" id="IPR036691">
    <property type="entry name" value="Endo/exonu/phosph_ase_sf"/>
</dbReference>